<keyword evidence="3" id="KW-1185">Reference proteome</keyword>
<gene>
    <name evidence="2" type="ORF">PENTCL1PPCAC_25746</name>
</gene>
<sequence length="75" mass="8397">DECGEVSLHGRPEYTSNGMTKPFMRGGRAAIESTRTYDEIQGDMGREIDAHSDRDENGTDSDWVEVQSPMDEKSD</sequence>
<dbReference type="Proteomes" id="UP001432027">
    <property type="component" value="Unassembled WGS sequence"/>
</dbReference>
<feature type="compositionally biased region" description="Basic and acidic residues" evidence="1">
    <location>
        <begin position="44"/>
        <end position="57"/>
    </location>
</feature>
<comment type="caution">
    <text evidence="2">The sequence shown here is derived from an EMBL/GenBank/DDBJ whole genome shotgun (WGS) entry which is preliminary data.</text>
</comment>
<dbReference type="EMBL" id="BTSX01000006">
    <property type="protein sequence ID" value="GMT03572.1"/>
    <property type="molecule type" value="Genomic_DNA"/>
</dbReference>
<evidence type="ECO:0000256" key="1">
    <source>
        <dbReference type="SAM" id="MobiDB-lite"/>
    </source>
</evidence>
<feature type="non-terminal residue" evidence="2">
    <location>
        <position position="1"/>
    </location>
</feature>
<feature type="non-terminal residue" evidence="2">
    <location>
        <position position="75"/>
    </location>
</feature>
<feature type="region of interest" description="Disordered" evidence="1">
    <location>
        <begin position="39"/>
        <end position="75"/>
    </location>
</feature>
<feature type="region of interest" description="Disordered" evidence="1">
    <location>
        <begin position="1"/>
        <end position="26"/>
    </location>
</feature>
<dbReference type="AlphaFoldDB" id="A0AAV5UAI6"/>
<reference evidence="2" key="1">
    <citation type="submission" date="2023-10" db="EMBL/GenBank/DDBJ databases">
        <title>Genome assembly of Pristionchus species.</title>
        <authorList>
            <person name="Yoshida K."/>
            <person name="Sommer R.J."/>
        </authorList>
    </citation>
    <scope>NUCLEOTIDE SEQUENCE</scope>
    <source>
        <strain evidence="2">RS0144</strain>
    </source>
</reference>
<evidence type="ECO:0000313" key="2">
    <source>
        <dbReference type="EMBL" id="GMT03572.1"/>
    </source>
</evidence>
<protein>
    <submittedName>
        <fullName evidence="2">Uncharacterized protein</fullName>
    </submittedName>
</protein>
<accession>A0AAV5UAI6</accession>
<organism evidence="2 3">
    <name type="scientific">Pristionchus entomophagus</name>
    <dbReference type="NCBI Taxonomy" id="358040"/>
    <lineage>
        <taxon>Eukaryota</taxon>
        <taxon>Metazoa</taxon>
        <taxon>Ecdysozoa</taxon>
        <taxon>Nematoda</taxon>
        <taxon>Chromadorea</taxon>
        <taxon>Rhabditida</taxon>
        <taxon>Rhabditina</taxon>
        <taxon>Diplogasteromorpha</taxon>
        <taxon>Diplogasteroidea</taxon>
        <taxon>Neodiplogasteridae</taxon>
        <taxon>Pristionchus</taxon>
    </lineage>
</organism>
<evidence type="ECO:0000313" key="3">
    <source>
        <dbReference type="Proteomes" id="UP001432027"/>
    </source>
</evidence>
<proteinExistence type="predicted"/>
<name>A0AAV5UAI6_9BILA</name>